<evidence type="ECO:0000256" key="2">
    <source>
        <dbReference type="ARBA" id="ARBA00022679"/>
    </source>
</evidence>
<dbReference type="Gene3D" id="3.40.50.150">
    <property type="entry name" value="Vaccinia Virus protein VP39"/>
    <property type="match status" value="1"/>
</dbReference>
<dbReference type="Pfam" id="PF03602">
    <property type="entry name" value="Cons_hypoth95"/>
    <property type="match status" value="1"/>
</dbReference>
<protein>
    <submittedName>
        <fullName evidence="3">16S rRNA (Guanine(966)-N(2))-methyltransferase RsmD</fullName>
        <ecNumber evidence="3">2.1.1.171</ecNumber>
    </submittedName>
</protein>
<dbReference type="AlphaFoldDB" id="A0A977KSI4"/>
<dbReference type="InterPro" id="IPR002052">
    <property type="entry name" value="DNA_methylase_N6_adenine_CS"/>
</dbReference>
<dbReference type="KEGG" id="wna:KA717_23505"/>
<dbReference type="GO" id="GO:0003676">
    <property type="term" value="F:nucleic acid binding"/>
    <property type="evidence" value="ECO:0007669"/>
    <property type="project" value="InterPro"/>
</dbReference>
<dbReference type="CDD" id="cd02440">
    <property type="entry name" value="AdoMet_MTases"/>
    <property type="match status" value="1"/>
</dbReference>
<organism evidence="3">
    <name type="scientific">Woronichinia naegeliana WA131</name>
    <dbReference type="NCBI Taxonomy" id="2824559"/>
    <lineage>
        <taxon>Bacteria</taxon>
        <taxon>Bacillati</taxon>
        <taxon>Cyanobacteriota</taxon>
        <taxon>Cyanophyceae</taxon>
        <taxon>Synechococcales</taxon>
        <taxon>Coelosphaeriaceae</taxon>
        <taxon>Woronichinia</taxon>
    </lineage>
</organism>
<keyword evidence="2 3" id="KW-0808">Transferase</keyword>
<dbReference type="SUPFAM" id="SSF53335">
    <property type="entry name" value="S-adenosyl-L-methionine-dependent methyltransferases"/>
    <property type="match status" value="1"/>
</dbReference>
<dbReference type="EC" id="2.1.1.171" evidence="3"/>
<dbReference type="InterPro" id="IPR004398">
    <property type="entry name" value="RNA_MeTrfase_RsmD"/>
</dbReference>
<gene>
    <name evidence="3" type="primary">rsmD</name>
    <name evidence="3" type="ORF">KA717_23505</name>
</gene>
<dbReference type="EMBL" id="CP073041">
    <property type="protein sequence ID" value="UXE58949.1"/>
    <property type="molecule type" value="Genomic_DNA"/>
</dbReference>
<proteinExistence type="predicted"/>
<evidence type="ECO:0000256" key="1">
    <source>
        <dbReference type="ARBA" id="ARBA00022603"/>
    </source>
</evidence>
<keyword evidence="1 3" id="KW-0489">Methyltransferase</keyword>
<dbReference type="PANTHER" id="PTHR43542:SF1">
    <property type="entry name" value="METHYLTRANSFERASE"/>
    <property type="match status" value="1"/>
</dbReference>
<dbReference type="PROSITE" id="PS00092">
    <property type="entry name" value="N6_MTASE"/>
    <property type="match status" value="1"/>
</dbReference>
<dbReference type="PANTHER" id="PTHR43542">
    <property type="entry name" value="METHYLTRANSFERASE"/>
    <property type="match status" value="1"/>
</dbReference>
<dbReference type="NCBIfam" id="TIGR00095">
    <property type="entry name" value="16S rRNA (guanine(966)-N(2))-methyltransferase RsmD"/>
    <property type="match status" value="1"/>
</dbReference>
<accession>A0A977KSI4</accession>
<dbReference type="PIRSF" id="PIRSF004553">
    <property type="entry name" value="CHP00095"/>
    <property type="match status" value="1"/>
</dbReference>
<evidence type="ECO:0000313" key="3">
    <source>
        <dbReference type="EMBL" id="UXE58949.1"/>
    </source>
</evidence>
<dbReference type="GO" id="GO:0052913">
    <property type="term" value="F:16S rRNA (guanine(966)-N(2))-methyltransferase activity"/>
    <property type="evidence" value="ECO:0007669"/>
    <property type="project" value="UniProtKB-EC"/>
</dbReference>
<sequence>MRIYGNRELKTLPGQLTRPTAAKVRTALFNIWRDIEGCSWLDLCAGNGSMGAEALGRGAKKVVGIEQSGKACAVIQRNWQKVAQSSQSFTVIRGHVLTQLGHWQGNPFDYIYFDPPYESNLYESVLIAIASQHLLESGGEIAVEHDPKYWTAQEIPTLSICRQKHYGKTSLTFYQRNGFKTPSF</sequence>
<dbReference type="Proteomes" id="UP001065613">
    <property type="component" value="Chromosome"/>
</dbReference>
<name>A0A977KSI4_9CYAN</name>
<dbReference type="InterPro" id="IPR029063">
    <property type="entry name" value="SAM-dependent_MTases_sf"/>
</dbReference>
<reference evidence="3" key="1">
    <citation type="submission" date="2021-04" db="EMBL/GenBank/DDBJ databases">
        <title>Genome sequence of Woronichinia naegeliana from Washington state freshwater lake bloom.</title>
        <authorList>
            <person name="Dreher T.W."/>
        </authorList>
    </citation>
    <scope>NUCLEOTIDE SEQUENCE</scope>
    <source>
        <strain evidence="3">WA131</strain>
    </source>
</reference>